<dbReference type="Proteomes" id="UP001417504">
    <property type="component" value="Unassembled WGS sequence"/>
</dbReference>
<dbReference type="AlphaFoldDB" id="A0AAP0HJR3"/>
<accession>A0AAP0HJR3</accession>
<name>A0AAP0HJR3_9MAGN</name>
<comment type="caution">
    <text evidence="1">The sequence shown here is derived from an EMBL/GenBank/DDBJ whole genome shotgun (WGS) entry which is preliminary data.</text>
</comment>
<sequence length="93" mass="11083">MADFEKQLKERAKDLKSFFKKGVKILGDSCKKGCHYKNVKDHKLQLHDRRERESRVGEEEREKAMVRSWRRARVTENAISHTRSYFVDSDDPD</sequence>
<evidence type="ECO:0000313" key="1">
    <source>
        <dbReference type="EMBL" id="KAK9085230.1"/>
    </source>
</evidence>
<organism evidence="1 2">
    <name type="scientific">Stephania japonica</name>
    <dbReference type="NCBI Taxonomy" id="461633"/>
    <lineage>
        <taxon>Eukaryota</taxon>
        <taxon>Viridiplantae</taxon>
        <taxon>Streptophyta</taxon>
        <taxon>Embryophyta</taxon>
        <taxon>Tracheophyta</taxon>
        <taxon>Spermatophyta</taxon>
        <taxon>Magnoliopsida</taxon>
        <taxon>Ranunculales</taxon>
        <taxon>Menispermaceae</taxon>
        <taxon>Menispermoideae</taxon>
        <taxon>Cissampelideae</taxon>
        <taxon>Stephania</taxon>
    </lineage>
</organism>
<proteinExistence type="predicted"/>
<keyword evidence="2" id="KW-1185">Reference proteome</keyword>
<reference evidence="1 2" key="1">
    <citation type="submission" date="2024-01" db="EMBL/GenBank/DDBJ databases">
        <title>Genome assemblies of Stephania.</title>
        <authorList>
            <person name="Yang L."/>
        </authorList>
    </citation>
    <scope>NUCLEOTIDE SEQUENCE [LARGE SCALE GENOMIC DNA]</scope>
    <source>
        <strain evidence="1">QJT</strain>
        <tissue evidence="1">Leaf</tissue>
    </source>
</reference>
<protein>
    <submittedName>
        <fullName evidence="1">Uncharacterized protein</fullName>
    </submittedName>
</protein>
<gene>
    <name evidence="1" type="ORF">Sjap_025641</name>
</gene>
<evidence type="ECO:0000313" key="2">
    <source>
        <dbReference type="Proteomes" id="UP001417504"/>
    </source>
</evidence>
<dbReference type="EMBL" id="JBBNAE010000011">
    <property type="protein sequence ID" value="KAK9085230.1"/>
    <property type="molecule type" value="Genomic_DNA"/>
</dbReference>